<sequence length="158" mass="17472">MAIRYALARLLTAACFFTFASSSIAANVVLLHTDFVSSNKIKLLSSIAHDNDVDLVATKSPSADVLANADLIIADAPRTPDRMRLQPVINELPNNLPWVLLGSNTQNAATGLSTDFVNKLSDYWQNGTQENYQHLFQWCMHGIQGTALLISLRQKRCR</sequence>
<keyword evidence="3" id="KW-1185">Reference proteome</keyword>
<keyword evidence="1" id="KW-0732">Signal</keyword>
<feature type="signal peptide" evidence="1">
    <location>
        <begin position="1"/>
        <end position="25"/>
    </location>
</feature>
<proteinExistence type="predicted"/>
<protein>
    <submittedName>
        <fullName evidence="2">Uncharacterized protein</fullName>
    </submittedName>
</protein>
<evidence type="ECO:0000256" key="1">
    <source>
        <dbReference type="SAM" id="SignalP"/>
    </source>
</evidence>
<organism evidence="2 3">
    <name type="scientific">Vibrio maritimus</name>
    <dbReference type="NCBI Taxonomy" id="990268"/>
    <lineage>
        <taxon>Bacteria</taxon>
        <taxon>Pseudomonadati</taxon>
        <taxon>Pseudomonadota</taxon>
        <taxon>Gammaproteobacteria</taxon>
        <taxon>Vibrionales</taxon>
        <taxon>Vibrionaceae</taxon>
        <taxon>Vibrio</taxon>
    </lineage>
</organism>
<evidence type="ECO:0000313" key="2">
    <source>
        <dbReference type="EMBL" id="GAL35727.1"/>
    </source>
</evidence>
<reference evidence="2 3" key="2">
    <citation type="submission" date="2014-09" db="EMBL/GenBank/DDBJ databases">
        <authorList>
            <consortium name="NBRP consortium"/>
            <person name="Sawabe T."/>
            <person name="Meirelles P."/>
            <person name="Nakanishi M."/>
            <person name="Sayaka M."/>
            <person name="Hattori M."/>
            <person name="Ohkuma M."/>
        </authorList>
    </citation>
    <scope>NUCLEOTIDE SEQUENCE [LARGE SCALE GENOMIC DNA]</scope>
    <source>
        <strain evidence="2 3">JCM 19240</strain>
    </source>
</reference>
<evidence type="ECO:0000313" key="3">
    <source>
        <dbReference type="Proteomes" id="UP000029224"/>
    </source>
</evidence>
<gene>
    <name evidence="2" type="ORF">JCM19240_574</name>
</gene>
<accession>A0A090TXX1</accession>
<comment type="caution">
    <text evidence="2">The sequence shown here is derived from an EMBL/GenBank/DDBJ whole genome shotgun (WGS) entry which is preliminary data.</text>
</comment>
<name>A0A090TXX1_9VIBR</name>
<dbReference type="EMBL" id="BBMT01000007">
    <property type="protein sequence ID" value="GAL35727.1"/>
    <property type="molecule type" value="Genomic_DNA"/>
</dbReference>
<feature type="chain" id="PRO_5001864676" evidence="1">
    <location>
        <begin position="26"/>
        <end position="158"/>
    </location>
</feature>
<dbReference type="OrthoDB" id="9822847at2"/>
<dbReference type="AlphaFoldDB" id="A0A090TXX1"/>
<reference evidence="2 3" key="1">
    <citation type="submission" date="2014-09" db="EMBL/GenBank/DDBJ databases">
        <title>Vibrio maritimus JCM 19240. (C210) whole genome shotgun sequence.</title>
        <authorList>
            <person name="Sawabe T."/>
            <person name="Meirelles P."/>
            <person name="Nakanishi M."/>
            <person name="Sayaka M."/>
            <person name="Hattori M."/>
            <person name="Ohkuma M."/>
        </authorList>
    </citation>
    <scope>NUCLEOTIDE SEQUENCE [LARGE SCALE GENOMIC DNA]</scope>
    <source>
        <strain evidence="2 3">JCM 19240</strain>
    </source>
</reference>
<dbReference type="Proteomes" id="UP000029224">
    <property type="component" value="Unassembled WGS sequence"/>
</dbReference>